<evidence type="ECO:0000256" key="7">
    <source>
        <dbReference type="HAMAP-Rule" id="MF_01894"/>
    </source>
</evidence>
<dbReference type="EMBL" id="LWQT01000077">
    <property type="protein sequence ID" value="OAN48100.1"/>
    <property type="molecule type" value="Genomic_DNA"/>
</dbReference>
<dbReference type="PANTHER" id="PTHR43977">
    <property type="entry name" value="STRUCTURAL MAINTENANCE OF CHROMOSOMES PROTEIN 3"/>
    <property type="match status" value="1"/>
</dbReference>
<evidence type="ECO:0000256" key="2">
    <source>
        <dbReference type="ARBA" id="ARBA00022490"/>
    </source>
</evidence>
<feature type="binding site" evidence="7">
    <location>
        <begin position="33"/>
        <end position="40"/>
    </location>
    <ligand>
        <name>ATP</name>
        <dbReference type="ChEBI" id="CHEBI:30616"/>
    </ligand>
</feature>
<dbReference type="InterPro" id="IPR011890">
    <property type="entry name" value="SMC_prok"/>
</dbReference>
<evidence type="ECO:0000313" key="9">
    <source>
        <dbReference type="EMBL" id="OAN48100.1"/>
    </source>
</evidence>
<feature type="domain" description="RecF/RecN/SMC N-terminal" evidence="8">
    <location>
        <begin position="5"/>
        <end position="1135"/>
    </location>
</feature>
<dbReference type="HAMAP" id="MF_01894">
    <property type="entry name" value="Smc_prok"/>
    <property type="match status" value="1"/>
</dbReference>
<comment type="subunit">
    <text evidence="7">Homodimer.</text>
</comment>
<organism evidence="9 10">
    <name type="scientific">Paramagnetospirillum marisnigri</name>
    <dbReference type="NCBI Taxonomy" id="1285242"/>
    <lineage>
        <taxon>Bacteria</taxon>
        <taxon>Pseudomonadati</taxon>
        <taxon>Pseudomonadota</taxon>
        <taxon>Alphaproteobacteria</taxon>
        <taxon>Rhodospirillales</taxon>
        <taxon>Magnetospirillaceae</taxon>
        <taxon>Paramagnetospirillum</taxon>
    </lineage>
</organism>
<proteinExistence type="inferred from homology"/>
<dbReference type="GO" id="GO:0030261">
    <property type="term" value="P:chromosome condensation"/>
    <property type="evidence" value="ECO:0007669"/>
    <property type="project" value="InterPro"/>
</dbReference>
<dbReference type="Gene3D" id="3.40.50.300">
    <property type="entry name" value="P-loop containing nucleotide triphosphate hydrolases"/>
    <property type="match status" value="2"/>
</dbReference>
<keyword evidence="5 7" id="KW-0175">Coiled coil</keyword>
<feature type="coiled-coil region" evidence="7">
    <location>
        <begin position="293"/>
        <end position="432"/>
    </location>
</feature>
<dbReference type="NCBIfam" id="TIGR02168">
    <property type="entry name" value="SMC_prok_B"/>
    <property type="match status" value="1"/>
</dbReference>
<comment type="caution">
    <text evidence="9">The sequence shown here is derived from an EMBL/GenBank/DDBJ whole genome shotgun (WGS) entry which is preliminary data.</text>
</comment>
<evidence type="ECO:0000259" key="8">
    <source>
        <dbReference type="Pfam" id="PF02463"/>
    </source>
</evidence>
<name>A0A178MHI8_9PROT</name>
<dbReference type="GO" id="GO:0016887">
    <property type="term" value="F:ATP hydrolysis activity"/>
    <property type="evidence" value="ECO:0007669"/>
    <property type="project" value="InterPro"/>
</dbReference>
<keyword evidence="6 7" id="KW-0238">DNA-binding</keyword>
<dbReference type="PIRSF" id="PIRSF005719">
    <property type="entry name" value="SMC"/>
    <property type="match status" value="1"/>
</dbReference>
<dbReference type="InterPro" id="IPR024704">
    <property type="entry name" value="SMC"/>
</dbReference>
<evidence type="ECO:0000256" key="1">
    <source>
        <dbReference type="ARBA" id="ARBA00004496"/>
    </source>
</evidence>
<dbReference type="Proteomes" id="UP000078428">
    <property type="component" value="Unassembled WGS sequence"/>
</dbReference>
<comment type="subcellular location">
    <subcellularLocation>
        <location evidence="1 7">Cytoplasm</location>
    </subcellularLocation>
</comment>
<keyword evidence="2 7" id="KW-0963">Cytoplasm</keyword>
<reference evidence="9 10" key="1">
    <citation type="submission" date="2016-04" db="EMBL/GenBank/DDBJ databases">
        <title>Draft genome sequence of freshwater magnetotactic bacteria Magnetospirillum marisnigri SP-1 and Magnetospirillum moscoviense BB-1.</title>
        <authorList>
            <person name="Koziaeva V."/>
            <person name="Dziuba M.V."/>
            <person name="Ivanov T.M."/>
            <person name="Kuznetsov B."/>
            <person name="Grouzdev D.S."/>
        </authorList>
    </citation>
    <scope>NUCLEOTIDE SEQUENCE [LARGE SCALE GENOMIC DNA]</scope>
    <source>
        <strain evidence="9 10">SP-1</strain>
    </source>
</reference>
<dbReference type="GO" id="GO:0003677">
    <property type="term" value="F:DNA binding"/>
    <property type="evidence" value="ECO:0007669"/>
    <property type="project" value="UniProtKB-UniRule"/>
</dbReference>
<dbReference type="RefSeq" id="WP_068494312.1">
    <property type="nucleotide sequence ID" value="NZ_LWQT01000077.1"/>
</dbReference>
<evidence type="ECO:0000313" key="10">
    <source>
        <dbReference type="Proteomes" id="UP000078428"/>
    </source>
</evidence>
<dbReference type="GO" id="GO:0006260">
    <property type="term" value="P:DNA replication"/>
    <property type="evidence" value="ECO:0007669"/>
    <property type="project" value="UniProtKB-UniRule"/>
</dbReference>
<dbReference type="GO" id="GO:0005737">
    <property type="term" value="C:cytoplasm"/>
    <property type="evidence" value="ECO:0007669"/>
    <property type="project" value="UniProtKB-SubCell"/>
</dbReference>
<keyword evidence="10" id="KW-1185">Reference proteome</keyword>
<evidence type="ECO:0000256" key="6">
    <source>
        <dbReference type="ARBA" id="ARBA00023125"/>
    </source>
</evidence>
<dbReference type="Pfam" id="PF02463">
    <property type="entry name" value="SMC_N"/>
    <property type="match status" value="1"/>
</dbReference>
<keyword evidence="3 7" id="KW-0547">Nucleotide-binding</keyword>
<dbReference type="InterPro" id="IPR027417">
    <property type="entry name" value="P-loop_NTPase"/>
</dbReference>
<evidence type="ECO:0000256" key="4">
    <source>
        <dbReference type="ARBA" id="ARBA00022840"/>
    </source>
</evidence>
<comment type="function">
    <text evidence="7">Required for chromosome condensation and partitioning.</text>
</comment>
<dbReference type="STRING" id="1285242.A6A04_04915"/>
<dbReference type="GO" id="GO:0007059">
    <property type="term" value="P:chromosome segregation"/>
    <property type="evidence" value="ECO:0007669"/>
    <property type="project" value="UniProtKB-UniRule"/>
</dbReference>
<keyword evidence="4 7" id="KW-0067">ATP-binding</keyword>
<evidence type="ECO:0000256" key="3">
    <source>
        <dbReference type="ARBA" id="ARBA00022741"/>
    </source>
</evidence>
<dbReference type="InterPro" id="IPR003395">
    <property type="entry name" value="RecF/RecN/SMC_N"/>
</dbReference>
<comment type="domain">
    <text evidence="7">Contains large globular domains required for ATP hydrolysis at each terminus and a third globular domain forming a flexible hinge near the middle of the molecule. These domains are separated by coiled-coil structures.</text>
</comment>
<dbReference type="FunFam" id="3.40.50.300:FF:000901">
    <property type="entry name" value="Chromosome partition protein Smc"/>
    <property type="match status" value="1"/>
</dbReference>
<feature type="coiled-coil region" evidence="7">
    <location>
        <begin position="170"/>
        <end position="218"/>
    </location>
</feature>
<dbReference type="SUPFAM" id="SSF52540">
    <property type="entry name" value="P-loop containing nucleoside triphosphate hydrolases"/>
    <property type="match status" value="1"/>
</dbReference>
<feature type="coiled-coil region" evidence="7">
    <location>
        <begin position="770"/>
        <end position="881"/>
    </location>
</feature>
<dbReference type="GO" id="GO:0007062">
    <property type="term" value="P:sister chromatid cohesion"/>
    <property type="evidence" value="ECO:0007669"/>
    <property type="project" value="InterPro"/>
</dbReference>
<sequence length="1155" mass="125613">MIQFAKLRLSGFKSFVDPAELLIEPGMTGVVGPNGCGKSNLIEALRWVMGETSARQMRGGEMDDVIFGGTSSRPARNIAEVGLVLDNTARTAPPQFDGDEIEVMRRIERGNGSLYRINGLETRARDVQLLFADAATGARSSGLVSQGRVGALINAKPADRRLLLEEAAGISGLYSRRHEAELRLKNAELNLSRLDDVLATLDEQLKSLQKQARQANRYRTLSDQIRRIEAQVLYLGWLEALAVVDAARSAFREAEMKVEEAAELAAVAATAQAEAAAALPELRRADAESLAALQKVSAEREQLEAEEGRLAELRRDLEARLAQAGADLQREHARVADAQQAATRLEDERRMLVEAAEGEAEARLEAEAVVDRAAEAVVAVEHDLAALMEEVAAADAERASALRRLTETEGRGQRLRERLAQAEAQKAAVESDSIDRADLTALEMDLEGALEYLDESRDAAESADRARVQAQAARDAARDAFQAKVAARSRLQAEADALKQVLAQGKGSDHRPVLEDISAMTGFEPALAAALGDDLGAPADAAAPLHWDDLGPLDSPPALPAGVEPLARFVTAPAALARRLSQVGVVADAASGGTQRHALAVGQRLVSRDGDLWRWDGYTARAGAPSPMALRLAQRNRLRELDARLEDADLGVEEAEEAAGAATLAAEAAVEAERRAKEAVRQAEAETAKARDAHAKLSQRFAAFESRLDAALAQVTAVSAELILAEAELDEARQAVAAFPQSTDGRDRVALLRATLAERRSELVEARSGLDRLIREGEERRRRLDALDNDIRSWRNRTESARSHLEELEERRETLMAEVERLSSLPDTIARRRAELLDRLEEAEAARKAAGDALVAAEQGQAEADRTMRAAEGLLASAREERIRREAAVSAADQACRTVAARIGERLEMTPEQLRDVAGLVETERPDPEEMQRKLDRLMRERDNMGPVNLRAEQEVEELDARITGMVAEKNDLLGAIAKLRHAIGELNREGRERLLASFQAVDQHFRDLFVKLFGGGRAHLALTESADPLQAGLEIMASPPGKRLQQLSLLSGGEQALTALALLFAVFMTNPAPICVLDEVDAPLDDANVDRFCSLVEGIARTTKTRFLIVTHHRMSMARMDRLYGVTMAERGVSQLVSVDLAQAEAIRDKAPLV</sequence>
<feature type="coiled-coil region" evidence="7">
    <location>
        <begin position="949"/>
        <end position="990"/>
    </location>
</feature>
<dbReference type="GO" id="GO:0005524">
    <property type="term" value="F:ATP binding"/>
    <property type="evidence" value="ECO:0007669"/>
    <property type="project" value="UniProtKB-UniRule"/>
</dbReference>
<dbReference type="AlphaFoldDB" id="A0A178MHI8"/>
<accession>A0A178MHI8</accession>
<dbReference type="OrthoDB" id="9808768at2"/>
<feature type="coiled-coil region" evidence="7">
    <location>
        <begin position="638"/>
        <end position="735"/>
    </location>
</feature>
<comment type="similarity">
    <text evidence="7">Belongs to the SMC family.</text>
</comment>
<evidence type="ECO:0000256" key="5">
    <source>
        <dbReference type="ARBA" id="ARBA00023054"/>
    </source>
</evidence>
<gene>
    <name evidence="7" type="primary">smc</name>
    <name evidence="9" type="ORF">A6A04_04915</name>
</gene>
<protein>
    <recommendedName>
        <fullName evidence="7">Chromosome partition protein Smc</fullName>
    </recommendedName>
</protein>